<accession>A0A0F9S3P4</accession>
<protein>
    <submittedName>
        <fullName evidence="1">Uncharacterized protein</fullName>
    </submittedName>
</protein>
<proteinExistence type="predicted"/>
<name>A0A0F9S3P4_9ZZZZ</name>
<dbReference type="AlphaFoldDB" id="A0A0F9S3P4"/>
<evidence type="ECO:0000313" key="1">
    <source>
        <dbReference type="EMBL" id="KKN23953.1"/>
    </source>
</evidence>
<gene>
    <name evidence="1" type="ORF">LCGC14_0899830</name>
</gene>
<sequence>MNEIRRLAEEDRDKSAMLLDPRRGAPKAQVRGISPAKFEADEKDFEKLVAHIYCPTLLAGSKNTMVLFVLINICDILIKIIE</sequence>
<dbReference type="EMBL" id="LAZR01002924">
    <property type="protein sequence ID" value="KKN23953.1"/>
    <property type="molecule type" value="Genomic_DNA"/>
</dbReference>
<reference evidence="1" key="1">
    <citation type="journal article" date="2015" name="Nature">
        <title>Complex archaea that bridge the gap between prokaryotes and eukaryotes.</title>
        <authorList>
            <person name="Spang A."/>
            <person name="Saw J.H."/>
            <person name="Jorgensen S.L."/>
            <person name="Zaremba-Niedzwiedzka K."/>
            <person name="Martijn J."/>
            <person name="Lind A.E."/>
            <person name="van Eijk R."/>
            <person name="Schleper C."/>
            <person name="Guy L."/>
            <person name="Ettema T.J."/>
        </authorList>
    </citation>
    <scope>NUCLEOTIDE SEQUENCE</scope>
</reference>
<organism evidence="1">
    <name type="scientific">marine sediment metagenome</name>
    <dbReference type="NCBI Taxonomy" id="412755"/>
    <lineage>
        <taxon>unclassified sequences</taxon>
        <taxon>metagenomes</taxon>
        <taxon>ecological metagenomes</taxon>
    </lineage>
</organism>
<comment type="caution">
    <text evidence="1">The sequence shown here is derived from an EMBL/GenBank/DDBJ whole genome shotgun (WGS) entry which is preliminary data.</text>
</comment>